<evidence type="ECO:0000313" key="2">
    <source>
        <dbReference type="Proteomes" id="UP000262802"/>
    </source>
</evidence>
<dbReference type="EMBL" id="CP032317">
    <property type="protein sequence ID" value="AYA36249.1"/>
    <property type="molecule type" value="Genomic_DNA"/>
</dbReference>
<proteinExistence type="predicted"/>
<dbReference type="OrthoDB" id="886978at2"/>
<accession>A0A3B7R4R9</accession>
<reference evidence="1 2" key="1">
    <citation type="submission" date="2018-09" db="EMBL/GenBank/DDBJ databases">
        <title>Hymenobacter medium sp. nov., isolated from R2A medium.</title>
        <authorList>
            <person name="Yingchao G."/>
        </authorList>
    </citation>
    <scope>NUCLEOTIDE SEQUENCE [LARGE SCALE GENOMIC DNA]</scope>
    <source>
        <strain evidence="2">sh-6</strain>
    </source>
</reference>
<dbReference type="KEGG" id="hyh:D3Y59_03725"/>
<dbReference type="AlphaFoldDB" id="A0A3B7R4R9"/>
<protein>
    <submittedName>
        <fullName evidence="1">Uncharacterized protein</fullName>
    </submittedName>
</protein>
<dbReference type="Proteomes" id="UP000262802">
    <property type="component" value="Chromosome"/>
</dbReference>
<gene>
    <name evidence="1" type="ORF">D3Y59_03725</name>
</gene>
<sequence>MDDSYLLALGFERWVCDFPLQTAMYVYTYPARDGARLYISVPRPKRGQAAGFSSTEQENLKASIDLFFRKHGGKHSKQSKLAV</sequence>
<organism evidence="1 2">
    <name type="scientific">Hymenobacter oligotrophus</name>
    <dbReference type="NCBI Taxonomy" id="2319843"/>
    <lineage>
        <taxon>Bacteria</taxon>
        <taxon>Pseudomonadati</taxon>
        <taxon>Bacteroidota</taxon>
        <taxon>Cytophagia</taxon>
        <taxon>Cytophagales</taxon>
        <taxon>Hymenobacteraceae</taxon>
        <taxon>Hymenobacter</taxon>
    </lineage>
</organism>
<dbReference type="RefSeq" id="WP_119443835.1">
    <property type="nucleotide sequence ID" value="NZ_CP032317.1"/>
</dbReference>
<evidence type="ECO:0000313" key="1">
    <source>
        <dbReference type="EMBL" id="AYA36249.1"/>
    </source>
</evidence>
<keyword evidence="2" id="KW-1185">Reference proteome</keyword>
<name>A0A3B7R4R9_9BACT</name>